<gene>
    <name evidence="8" type="ORF">SAMN02746065_1504</name>
</gene>
<dbReference type="PROSITE" id="PS51918">
    <property type="entry name" value="RADICAL_SAM"/>
    <property type="match status" value="1"/>
</dbReference>
<dbReference type="EMBL" id="FWXY01000050">
    <property type="protein sequence ID" value="SMD13590.1"/>
    <property type="molecule type" value="Genomic_DNA"/>
</dbReference>
<keyword evidence="4" id="KW-0408">Iron</keyword>
<keyword evidence="2" id="KW-0949">S-adenosyl-L-methionine</keyword>
<dbReference type="InterPro" id="IPR013785">
    <property type="entry name" value="Aldolase_TIM"/>
</dbReference>
<organism evidence="8 9">
    <name type="scientific">Desulfocicer vacuolatum DSM 3385</name>
    <dbReference type="NCBI Taxonomy" id="1121400"/>
    <lineage>
        <taxon>Bacteria</taxon>
        <taxon>Pseudomonadati</taxon>
        <taxon>Thermodesulfobacteriota</taxon>
        <taxon>Desulfobacteria</taxon>
        <taxon>Desulfobacterales</taxon>
        <taxon>Desulfobacteraceae</taxon>
        <taxon>Desulfocicer</taxon>
    </lineage>
</organism>
<dbReference type="Proteomes" id="UP000192418">
    <property type="component" value="Unassembled WGS sequence"/>
</dbReference>
<keyword evidence="6" id="KW-0175">Coiled coil</keyword>
<comment type="cofactor">
    <cofactor evidence="1">
        <name>[4Fe-4S] cluster</name>
        <dbReference type="ChEBI" id="CHEBI:49883"/>
    </cofactor>
</comment>
<keyword evidence="3" id="KW-0479">Metal-binding</keyword>
<evidence type="ECO:0000256" key="2">
    <source>
        <dbReference type="ARBA" id="ARBA00022691"/>
    </source>
</evidence>
<reference evidence="8 9" key="1">
    <citation type="submission" date="2017-04" db="EMBL/GenBank/DDBJ databases">
        <authorList>
            <person name="Afonso C.L."/>
            <person name="Miller P.J."/>
            <person name="Scott M.A."/>
            <person name="Spackman E."/>
            <person name="Goraichik I."/>
            <person name="Dimitrov K.M."/>
            <person name="Suarez D.L."/>
            <person name="Swayne D.E."/>
        </authorList>
    </citation>
    <scope>NUCLEOTIDE SEQUENCE [LARGE SCALE GENOMIC DNA]</scope>
    <source>
        <strain evidence="8 9">DSM 3385</strain>
    </source>
</reference>
<dbReference type="OrthoDB" id="5470216at2"/>
<dbReference type="InterPro" id="IPR006638">
    <property type="entry name" value="Elp3/MiaA/NifB-like_rSAM"/>
</dbReference>
<proteinExistence type="predicted"/>
<dbReference type="SUPFAM" id="SSF102114">
    <property type="entry name" value="Radical SAM enzymes"/>
    <property type="match status" value="1"/>
</dbReference>
<protein>
    <submittedName>
        <fullName evidence="8">Radical SAM superfamily protein</fullName>
    </submittedName>
</protein>
<evidence type="ECO:0000256" key="5">
    <source>
        <dbReference type="ARBA" id="ARBA00023014"/>
    </source>
</evidence>
<keyword evidence="9" id="KW-1185">Reference proteome</keyword>
<dbReference type="SFLD" id="SFLDS00029">
    <property type="entry name" value="Radical_SAM"/>
    <property type="match status" value="1"/>
</dbReference>
<dbReference type="SMART" id="SM00729">
    <property type="entry name" value="Elp3"/>
    <property type="match status" value="1"/>
</dbReference>
<feature type="domain" description="Radical SAM core" evidence="7">
    <location>
        <begin position="11"/>
        <end position="251"/>
    </location>
</feature>
<dbReference type="Pfam" id="PF04055">
    <property type="entry name" value="Radical_SAM"/>
    <property type="match status" value="1"/>
</dbReference>
<dbReference type="GO" id="GO:0051536">
    <property type="term" value="F:iron-sulfur cluster binding"/>
    <property type="evidence" value="ECO:0007669"/>
    <property type="project" value="UniProtKB-KW"/>
</dbReference>
<dbReference type="InterPro" id="IPR051198">
    <property type="entry name" value="BchE-like"/>
</dbReference>
<name>A0A1W2EV56_9BACT</name>
<dbReference type="RefSeq" id="WP_084072002.1">
    <property type="nucleotide sequence ID" value="NZ_FWXY01000050.1"/>
</dbReference>
<dbReference type="PANTHER" id="PTHR43409:SF4">
    <property type="entry name" value="RADICAL SAM SUPERFAMILY PROTEIN"/>
    <property type="match status" value="1"/>
</dbReference>
<dbReference type="InterPro" id="IPR058240">
    <property type="entry name" value="rSAM_sf"/>
</dbReference>
<evidence type="ECO:0000313" key="8">
    <source>
        <dbReference type="EMBL" id="SMD13590.1"/>
    </source>
</evidence>
<dbReference type="GO" id="GO:0003824">
    <property type="term" value="F:catalytic activity"/>
    <property type="evidence" value="ECO:0007669"/>
    <property type="project" value="InterPro"/>
</dbReference>
<evidence type="ECO:0000256" key="3">
    <source>
        <dbReference type="ARBA" id="ARBA00022723"/>
    </source>
</evidence>
<evidence type="ECO:0000256" key="6">
    <source>
        <dbReference type="SAM" id="Coils"/>
    </source>
</evidence>
<feature type="coiled-coil region" evidence="6">
    <location>
        <begin position="39"/>
        <end position="66"/>
    </location>
</feature>
<dbReference type="STRING" id="1121400.SAMN02746065_1504"/>
<dbReference type="PROSITE" id="PS51257">
    <property type="entry name" value="PROKAR_LIPOPROTEIN"/>
    <property type="match status" value="1"/>
</dbReference>
<dbReference type="InterPro" id="IPR007197">
    <property type="entry name" value="rSAM"/>
</dbReference>
<dbReference type="AlphaFoldDB" id="A0A1W2EV56"/>
<dbReference type="SFLD" id="SFLDG01082">
    <property type="entry name" value="B12-binding_domain_containing"/>
    <property type="match status" value="1"/>
</dbReference>
<evidence type="ECO:0000256" key="1">
    <source>
        <dbReference type="ARBA" id="ARBA00001966"/>
    </source>
</evidence>
<dbReference type="GO" id="GO:0046872">
    <property type="term" value="F:metal ion binding"/>
    <property type="evidence" value="ECO:0007669"/>
    <property type="project" value="UniProtKB-KW"/>
</dbReference>
<sequence>MKFTGSTYRPPYEANSLLLQVTVGCTHNKCTFCTMYRDVKFSIESIEQIEADLKEAKETYGNVKRVFLVNGDAFVLSANRLKPIAQLIIKYFPEVEVISMYASINNVKSKTDRDLEELRELRINDLWVGTESGHEETLAYMNKGFSLKDSYEQLERLNKAGIRHIVILIFGGASRGKGIENAVANAKLINASKPIGVSVTTMGAFGDSQLAEDVQSGKFVPATEQEVLEEQKKMIELIDVNTIYLGIHGINTVTFDATLPRDRGNAIKMVDHAMEKMSDELLNSVPERHAI</sequence>
<evidence type="ECO:0000256" key="4">
    <source>
        <dbReference type="ARBA" id="ARBA00023004"/>
    </source>
</evidence>
<dbReference type="PANTHER" id="PTHR43409">
    <property type="entry name" value="ANAEROBIC MAGNESIUM-PROTOPORPHYRIN IX MONOMETHYL ESTER CYCLASE-RELATED"/>
    <property type="match status" value="1"/>
</dbReference>
<evidence type="ECO:0000259" key="7">
    <source>
        <dbReference type="PROSITE" id="PS51918"/>
    </source>
</evidence>
<accession>A0A1W2EV56</accession>
<keyword evidence="5" id="KW-0411">Iron-sulfur</keyword>
<dbReference type="CDD" id="cd01335">
    <property type="entry name" value="Radical_SAM"/>
    <property type="match status" value="1"/>
</dbReference>
<evidence type="ECO:0000313" key="9">
    <source>
        <dbReference type="Proteomes" id="UP000192418"/>
    </source>
</evidence>
<dbReference type="SFLD" id="SFLDG01095">
    <property type="entry name" value="Uncharacterised_Radical_SAM_Su"/>
    <property type="match status" value="1"/>
</dbReference>
<dbReference type="Gene3D" id="3.20.20.70">
    <property type="entry name" value="Aldolase class I"/>
    <property type="match status" value="1"/>
</dbReference>